<feature type="compositionally biased region" description="Basic and acidic residues" evidence="1">
    <location>
        <begin position="52"/>
        <end position="68"/>
    </location>
</feature>
<evidence type="ECO:0000313" key="3">
    <source>
        <dbReference type="Proteomes" id="UP001186944"/>
    </source>
</evidence>
<comment type="caution">
    <text evidence="2">The sequence shown here is derived from an EMBL/GenBank/DDBJ whole genome shotgun (WGS) entry which is preliminary data.</text>
</comment>
<gene>
    <name evidence="2" type="ORF">FSP39_007711</name>
</gene>
<dbReference type="AlphaFoldDB" id="A0AA88YM02"/>
<reference evidence="2" key="1">
    <citation type="submission" date="2019-08" db="EMBL/GenBank/DDBJ databases">
        <title>The improved chromosome-level genome for the pearl oyster Pinctada fucata martensii using PacBio sequencing and Hi-C.</title>
        <authorList>
            <person name="Zheng Z."/>
        </authorList>
    </citation>
    <scope>NUCLEOTIDE SEQUENCE</scope>
    <source>
        <strain evidence="2">ZZ-2019</strain>
        <tissue evidence="2">Adductor muscle</tissue>
    </source>
</reference>
<protein>
    <submittedName>
        <fullName evidence="2">Uncharacterized protein</fullName>
    </submittedName>
</protein>
<feature type="compositionally biased region" description="Basic residues" evidence="1">
    <location>
        <begin position="76"/>
        <end position="85"/>
    </location>
</feature>
<feature type="region of interest" description="Disordered" evidence="1">
    <location>
        <begin position="45"/>
        <end position="85"/>
    </location>
</feature>
<evidence type="ECO:0000256" key="1">
    <source>
        <dbReference type="SAM" id="MobiDB-lite"/>
    </source>
</evidence>
<sequence length="85" mass="9647">MQELRSIITNIPVVQEDPIEGLPPHIYEQPGKDVYFEPNFSVNLPCQATGHPTRESRTKDIRNQDKTGNKQTPPTHGKKLTPNKE</sequence>
<dbReference type="EMBL" id="VSWD01000001">
    <property type="protein sequence ID" value="KAK3108421.1"/>
    <property type="molecule type" value="Genomic_DNA"/>
</dbReference>
<organism evidence="2 3">
    <name type="scientific">Pinctada imbricata</name>
    <name type="common">Atlantic pearl-oyster</name>
    <name type="synonym">Pinctada martensii</name>
    <dbReference type="NCBI Taxonomy" id="66713"/>
    <lineage>
        <taxon>Eukaryota</taxon>
        <taxon>Metazoa</taxon>
        <taxon>Spiralia</taxon>
        <taxon>Lophotrochozoa</taxon>
        <taxon>Mollusca</taxon>
        <taxon>Bivalvia</taxon>
        <taxon>Autobranchia</taxon>
        <taxon>Pteriomorphia</taxon>
        <taxon>Pterioida</taxon>
        <taxon>Pterioidea</taxon>
        <taxon>Pteriidae</taxon>
        <taxon>Pinctada</taxon>
    </lineage>
</organism>
<accession>A0AA88YM02</accession>
<keyword evidence="3" id="KW-1185">Reference proteome</keyword>
<evidence type="ECO:0000313" key="2">
    <source>
        <dbReference type="EMBL" id="KAK3108421.1"/>
    </source>
</evidence>
<name>A0AA88YM02_PINIB</name>
<proteinExistence type="predicted"/>
<dbReference type="Proteomes" id="UP001186944">
    <property type="component" value="Unassembled WGS sequence"/>
</dbReference>